<evidence type="ECO:0000256" key="3">
    <source>
        <dbReference type="ARBA" id="ARBA00023242"/>
    </source>
</evidence>
<feature type="region of interest" description="Disordered" evidence="4">
    <location>
        <begin position="550"/>
        <end position="580"/>
    </location>
</feature>
<feature type="compositionally biased region" description="Basic and acidic residues" evidence="4">
    <location>
        <begin position="37"/>
        <end position="48"/>
    </location>
</feature>
<feature type="compositionally biased region" description="Low complexity" evidence="4">
    <location>
        <begin position="734"/>
        <end position="752"/>
    </location>
</feature>
<feature type="compositionally biased region" description="Basic and acidic residues" evidence="4">
    <location>
        <begin position="458"/>
        <end position="470"/>
    </location>
</feature>
<feature type="compositionally biased region" description="Acidic residues" evidence="4">
    <location>
        <begin position="125"/>
        <end position="144"/>
    </location>
</feature>
<reference evidence="7" key="2">
    <citation type="journal article" date="2018" name="Algal Res.">
        <title>Characterization of plant carbon substrate utilization by Auxenochlorella protothecoides.</title>
        <authorList>
            <person name="Vogler B.W."/>
            <person name="Starkenburg S.R."/>
            <person name="Sudasinghe N."/>
            <person name="Schambach J.Y."/>
            <person name="Rollin J.A."/>
            <person name="Pattathil S."/>
            <person name="Barry A.N."/>
        </authorList>
    </citation>
    <scope>NUCLEOTIDE SEQUENCE [LARGE SCALE GENOMIC DNA]</scope>
    <source>
        <strain evidence="7">UTEX 25</strain>
    </source>
</reference>
<dbReference type="Pfam" id="PF04615">
    <property type="entry name" value="Utp14"/>
    <property type="match status" value="1"/>
</dbReference>
<dbReference type="EMBL" id="QOKY01000204">
    <property type="protein sequence ID" value="RMZ52528.1"/>
    <property type="molecule type" value="Genomic_DNA"/>
</dbReference>
<dbReference type="AlphaFoldDB" id="A0A1D1ZVM0"/>
<feature type="compositionally biased region" description="Low complexity" evidence="4">
    <location>
        <begin position="649"/>
        <end position="664"/>
    </location>
</feature>
<feature type="region of interest" description="Disordered" evidence="4">
    <location>
        <begin position="1"/>
        <end position="166"/>
    </location>
</feature>
<feature type="compositionally biased region" description="Basic and acidic residues" evidence="4">
    <location>
        <begin position="550"/>
        <end position="561"/>
    </location>
</feature>
<dbReference type="PANTHER" id="PTHR14150:SF12">
    <property type="entry name" value="U3 SMALL NUCLEOLAR RNA-ASSOCIATED PROTEIN 14 HOMOLOG A"/>
    <property type="match status" value="1"/>
</dbReference>
<dbReference type="PANTHER" id="PTHR14150">
    <property type="entry name" value="U3 SMALL NUCLEOLAR RNA-ASSOCIATED PROTEIN 14"/>
    <property type="match status" value="1"/>
</dbReference>
<sequence>MAKAGNWRGPRAPPKSNREREVENDVFEAEDSEPEEERLKNKYDRVDNYEYEMPSDFEDEEIDEDTAFTAEDNALYGHMFEGGPSGEEGEEGETTDDGSDADGSDADINLDSDEEDAQSGHELDDVFDASSSEEEGKESDDDVEAGTARGSGSGSGQEDEEDDTAHAALLAAVTEGAPGKKGRKERRAVVTEAYPEAEHNMPNAGDLSVSDLLQGLGNAQTKLGKARKTLLRMEAKESAVAPPLPGLIRQRLERKAGYEAASKDVSKWRPLVKANAAAPTIHFTSDKAAVHTTTTVAGLVDKHAPVTGMEAEVAAMLARAGAHSDRALAESEQALAARELTIEELRERQNRLAKTRALLYYHEAKAKRLKKIKSKEYRRQMKRADRRKADKLGAEEGGDAAEALVAAEEAEFARAKERLTLKHRNTSRWARRALKRGANLTDDATRAALAEQLQLGQELRRKVERPDRGGADGSDVSTSASDEEEDSEEEGGEGRPARRSKLHRTALDILEGGGDEAGAEAGGLLALPFMKRAREKQRAAALQAAERVLAEEEGRKAEGRARTSGRLQFSGDGGAAAASVRPVAAIAAGEDSDLESDEDEDVEAKAARLARHLSAERREEGVAQAAAETADVREPATVQGRAGGGGGDPPAAGSAQPRQHSSAGFVAVAAGAGRASTRPAVERDDLFAPSTSAAAKTFLPSGSFAGARKGYTFKKGPQGVGYYIDAAGEVPAPKAKGQVQQKRQQGQQTGPTKKARSGDAGRAAQEAELGDDSLKPAESAAAYTQDDLIRMAFANDDVAAEFAAEKASEVEAELPKVEGVGTLPGWGNWAGAQREPAWMAAARRKAEQQRAAAAAARKDAKMQYVILSERWDKAAAKYRTATLPFPYDSKETYERARRQPLGKEYNTDASFRDLTRPAVVKDAGVVIEPLRYTPDAAAAAAAAPKRAAKMPVNNVVGGRMSQGRLAK</sequence>
<dbReference type="GO" id="GO:0032040">
    <property type="term" value="C:small-subunit processome"/>
    <property type="evidence" value="ECO:0007669"/>
    <property type="project" value="InterPro"/>
</dbReference>
<keyword evidence="3" id="KW-0539">Nucleus</keyword>
<evidence type="ECO:0008006" key="8">
    <source>
        <dbReference type="Google" id="ProtNLM"/>
    </source>
</evidence>
<feature type="compositionally biased region" description="Acidic residues" evidence="4">
    <location>
        <begin position="87"/>
        <end position="117"/>
    </location>
</feature>
<evidence type="ECO:0000313" key="7">
    <source>
        <dbReference type="Proteomes" id="UP000279271"/>
    </source>
</evidence>
<evidence type="ECO:0000313" key="5">
    <source>
        <dbReference type="EMBL" id="JAT70743.1"/>
    </source>
</evidence>
<feature type="region of interest" description="Disordered" evidence="4">
    <location>
        <begin position="733"/>
        <end position="778"/>
    </location>
</feature>
<feature type="region of interest" description="Disordered" evidence="4">
    <location>
        <begin position="458"/>
        <end position="501"/>
    </location>
</feature>
<feature type="compositionally biased region" description="Acidic residues" evidence="4">
    <location>
        <begin position="24"/>
        <end position="36"/>
    </location>
</feature>
<reference evidence="6" key="3">
    <citation type="submission" date="2018-10" db="EMBL/GenBank/DDBJ databases">
        <authorList>
            <person name="Hovde B."/>
            <person name="Zhang X."/>
        </authorList>
    </citation>
    <scope>NUCLEOTIDE SEQUENCE [LARGE SCALE GENOMIC DNA]</scope>
    <source>
        <strain evidence="6">UTEX 25</strain>
    </source>
</reference>
<proteinExistence type="predicted"/>
<evidence type="ECO:0000256" key="4">
    <source>
        <dbReference type="SAM" id="MobiDB-lite"/>
    </source>
</evidence>
<gene>
    <name evidence="6" type="ORF">APUTEX25_003671</name>
    <name evidence="5" type="ORF">g.101161</name>
</gene>
<dbReference type="Proteomes" id="UP000279271">
    <property type="component" value="Unassembled WGS sequence"/>
</dbReference>
<dbReference type="GO" id="GO:0006364">
    <property type="term" value="P:rRNA processing"/>
    <property type="evidence" value="ECO:0007669"/>
    <property type="project" value="InterPro"/>
</dbReference>
<evidence type="ECO:0000256" key="2">
    <source>
        <dbReference type="ARBA" id="ARBA00022553"/>
    </source>
</evidence>
<name>A0A1D1ZVM0_AUXPR</name>
<dbReference type="EMBL" id="GDKF01007879">
    <property type="protein sequence ID" value="JAT70743.1"/>
    <property type="molecule type" value="Transcribed_RNA"/>
</dbReference>
<reference evidence="6" key="4">
    <citation type="submission" date="2018-11" db="EMBL/GenBank/DDBJ databases">
        <title>Characterization of plant carbon substrate utilization by Auxenochlorella protothecoides.</title>
        <authorList>
            <person name="Vogler B.W."/>
            <person name="Starkenburg S.R."/>
            <person name="Sudasinghe N."/>
            <person name="Schambach J.Y."/>
            <person name="Rollin J.A."/>
            <person name="Pattathil S."/>
            <person name="Barry A.N."/>
        </authorList>
    </citation>
    <scope>NUCLEOTIDE SEQUENCE [LARGE SCALE GENOMIC DNA]</scope>
    <source>
        <strain evidence="6">UTEX 25</strain>
    </source>
</reference>
<protein>
    <recommendedName>
        <fullName evidence="8">U3 small nucleolar RNA-associated protein 14-like protein A</fullName>
    </recommendedName>
</protein>
<accession>A0A1D1ZVM0</accession>
<evidence type="ECO:0000313" key="6">
    <source>
        <dbReference type="EMBL" id="RMZ52528.1"/>
    </source>
</evidence>
<feature type="region of interest" description="Disordered" evidence="4">
    <location>
        <begin position="616"/>
        <end position="664"/>
    </location>
</feature>
<feature type="compositionally biased region" description="Acidic residues" evidence="4">
    <location>
        <begin position="49"/>
        <end position="66"/>
    </location>
</feature>
<feature type="compositionally biased region" description="Acidic residues" evidence="4">
    <location>
        <begin position="481"/>
        <end position="491"/>
    </location>
</feature>
<organism evidence="5">
    <name type="scientific">Auxenochlorella protothecoides</name>
    <name type="common">Green microalga</name>
    <name type="synonym">Chlorella protothecoides</name>
    <dbReference type="NCBI Taxonomy" id="3075"/>
    <lineage>
        <taxon>Eukaryota</taxon>
        <taxon>Viridiplantae</taxon>
        <taxon>Chlorophyta</taxon>
        <taxon>core chlorophytes</taxon>
        <taxon>Trebouxiophyceae</taxon>
        <taxon>Chlorellales</taxon>
        <taxon>Chlorellaceae</taxon>
        <taxon>Auxenochlorella</taxon>
    </lineage>
</organism>
<reference evidence="5" key="1">
    <citation type="submission" date="2015-08" db="EMBL/GenBank/DDBJ databases">
        <authorList>
            <person name="Babu N.S."/>
            <person name="Beckwith C.J."/>
            <person name="Beseler K.G."/>
            <person name="Brison A."/>
            <person name="Carone J.V."/>
            <person name="Caskin T.P."/>
            <person name="Diamond M."/>
            <person name="Durham M.E."/>
            <person name="Foxe J.M."/>
            <person name="Go M."/>
            <person name="Henderson B.A."/>
            <person name="Jones I.B."/>
            <person name="McGettigan J.A."/>
            <person name="Micheletti S.J."/>
            <person name="Nasrallah M.E."/>
            <person name="Ortiz D."/>
            <person name="Piller C.R."/>
            <person name="Privatt S.R."/>
            <person name="Schneider S.L."/>
            <person name="Sharp S."/>
            <person name="Smith T.C."/>
            <person name="Stanton J.D."/>
            <person name="Ullery H.E."/>
            <person name="Wilson R.J."/>
            <person name="Serrano M.G."/>
            <person name="Buck G."/>
            <person name="Lee V."/>
            <person name="Wang Y."/>
            <person name="Carvalho R."/>
            <person name="Voegtly L."/>
            <person name="Shi R."/>
            <person name="Duckworth R."/>
            <person name="Johnson A."/>
            <person name="Loviza R."/>
            <person name="Walstead R."/>
            <person name="Shah Z."/>
            <person name="Kiflezghi M."/>
            <person name="Wade K."/>
            <person name="Ball S.L."/>
            <person name="Bradley K.W."/>
            <person name="Asai D.J."/>
            <person name="Bowman C.A."/>
            <person name="Russell D.A."/>
            <person name="Pope W.H."/>
            <person name="Jacobs-Sera D."/>
            <person name="Hendrix R.W."/>
            <person name="Hatfull G.F."/>
        </authorList>
    </citation>
    <scope>NUCLEOTIDE SEQUENCE</scope>
</reference>
<dbReference type="InterPro" id="IPR006709">
    <property type="entry name" value="SSU_processome_Utp14"/>
</dbReference>
<keyword evidence="2" id="KW-0597">Phosphoprotein</keyword>
<evidence type="ECO:0000256" key="1">
    <source>
        <dbReference type="ARBA" id="ARBA00004604"/>
    </source>
</evidence>
<comment type="subcellular location">
    <subcellularLocation>
        <location evidence="1">Nucleus</location>
        <location evidence="1">Nucleolus</location>
    </subcellularLocation>
</comment>